<evidence type="ECO:0000259" key="2">
    <source>
        <dbReference type="Pfam" id="PF07811"/>
    </source>
</evidence>
<reference evidence="3" key="2">
    <citation type="journal article" date="2021" name="Microbiol. Resour. Announc.">
        <title>Complete Genome Sequence of Polycladomyces abyssicola JIR-001T, Isolated from Hemipelagic Sediment in Deep Seawater.</title>
        <authorList>
            <person name="Tsubouchi T."/>
            <person name="Kaneko Y."/>
        </authorList>
    </citation>
    <scope>NUCLEOTIDE SEQUENCE</scope>
    <source>
        <strain evidence="3">JIR-001</strain>
    </source>
</reference>
<name>A0A8D5UDY8_9BACL</name>
<reference evidence="3" key="1">
    <citation type="journal article" date="2013" name="Int. J. Syst. Evol. Microbiol.">
        <title>Polycladomyces abyssicola gen. nov., sp. nov., a thermophilic filamentous bacterium isolated from hemipelagic sediment.</title>
        <authorList>
            <person name="Tsubouchi T."/>
            <person name="Shimane Y."/>
            <person name="Mori K."/>
            <person name="Usui K."/>
            <person name="Hiraki T."/>
            <person name="Tame A."/>
            <person name="Uematsu K."/>
            <person name="Maruyama T."/>
            <person name="Hatada Y."/>
        </authorList>
    </citation>
    <scope>NUCLEOTIDE SEQUENCE</scope>
    <source>
        <strain evidence="3">JIR-001</strain>
    </source>
</reference>
<accession>A0A8D5UDY8</accession>
<evidence type="ECO:0000313" key="4">
    <source>
        <dbReference type="Proteomes" id="UP000677436"/>
    </source>
</evidence>
<dbReference type="KEGG" id="pabs:JIR001_01150"/>
<keyword evidence="1" id="KW-1133">Transmembrane helix</keyword>
<feature type="transmembrane region" description="Helical" evidence="1">
    <location>
        <begin position="21"/>
        <end position="46"/>
    </location>
</feature>
<keyword evidence="1" id="KW-0472">Membrane</keyword>
<evidence type="ECO:0000313" key="3">
    <source>
        <dbReference type="EMBL" id="BCU80332.1"/>
    </source>
</evidence>
<evidence type="ECO:0000256" key="1">
    <source>
        <dbReference type="SAM" id="Phobius"/>
    </source>
</evidence>
<gene>
    <name evidence="3" type="ORF">JIR001_01150</name>
</gene>
<dbReference type="Pfam" id="PF07811">
    <property type="entry name" value="TadE"/>
    <property type="match status" value="1"/>
</dbReference>
<proteinExistence type="predicted"/>
<dbReference type="AlphaFoldDB" id="A0A8D5UDY8"/>
<organism evidence="3 4">
    <name type="scientific">Polycladomyces abyssicola</name>
    <dbReference type="NCBI Taxonomy" id="1125966"/>
    <lineage>
        <taxon>Bacteria</taxon>
        <taxon>Bacillati</taxon>
        <taxon>Bacillota</taxon>
        <taxon>Bacilli</taxon>
        <taxon>Bacillales</taxon>
        <taxon>Thermoactinomycetaceae</taxon>
        <taxon>Polycladomyces</taxon>
    </lineage>
</organism>
<dbReference type="InterPro" id="IPR012495">
    <property type="entry name" value="TadE-like_dom"/>
</dbReference>
<sequence>MKANVLFKALKARKGSVTIEFVFLIPLFIFMALFLWQVALAGLAVIQTESALRDAVRVAAVTGDVNKARQQAYSSFGSSANYNLSKVNVSINDDQAMVTATTEIRLLFLKSQSISYSDSAQAPVID</sequence>
<dbReference type="RefSeq" id="WP_212773735.1">
    <property type="nucleotide sequence ID" value="NZ_AP024601.1"/>
</dbReference>
<keyword evidence="1" id="KW-0812">Transmembrane</keyword>
<feature type="domain" description="TadE-like" evidence="2">
    <location>
        <begin position="15"/>
        <end position="57"/>
    </location>
</feature>
<keyword evidence="4" id="KW-1185">Reference proteome</keyword>
<protein>
    <recommendedName>
        <fullName evidence="2">TadE-like domain-containing protein</fullName>
    </recommendedName>
</protein>
<dbReference type="EMBL" id="AP024601">
    <property type="protein sequence ID" value="BCU80332.1"/>
    <property type="molecule type" value="Genomic_DNA"/>
</dbReference>
<dbReference type="Proteomes" id="UP000677436">
    <property type="component" value="Chromosome"/>
</dbReference>